<dbReference type="AlphaFoldDB" id="A0A6A2ZP48"/>
<evidence type="ECO:0000259" key="2">
    <source>
        <dbReference type="Pfam" id="PF14111"/>
    </source>
</evidence>
<dbReference type="Gene3D" id="3.60.10.10">
    <property type="entry name" value="Endonuclease/exonuclease/phosphatase"/>
    <property type="match status" value="1"/>
</dbReference>
<name>A0A6A2ZP48_HIBSY</name>
<evidence type="ECO:0000313" key="4">
    <source>
        <dbReference type="Proteomes" id="UP000436088"/>
    </source>
</evidence>
<protein>
    <recommendedName>
        <fullName evidence="2">DUF4283 domain-containing protein</fullName>
    </recommendedName>
</protein>
<feature type="region of interest" description="Disordered" evidence="1">
    <location>
        <begin position="300"/>
        <end position="321"/>
    </location>
</feature>
<comment type="caution">
    <text evidence="3">The sequence shown here is derived from an EMBL/GenBank/DDBJ whole genome shotgun (WGS) entry which is preliminary data.</text>
</comment>
<dbReference type="Proteomes" id="UP000436088">
    <property type="component" value="Unassembled WGS sequence"/>
</dbReference>
<feature type="region of interest" description="Disordered" evidence="1">
    <location>
        <begin position="441"/>
        <end position="464"/>
    </location>
</feature>
<sequence length="676" mass="76086">MKENLAQDDRFTKKARRLEEEPPDTGGGAPSNMDVEVVSDTNPVIPTAPISYRDTLLKDNPKEPLIDDEILDEEDVEVFEDDVVRGVVNGLISIDFSDRVQAIANKSFDHTILVKLLGRHIGYTTLRNKLYDLWKPSQPFRLMDIENDYFLVSLRTRSDFLTALSDGPWTIFGHYLTVEPWSPDFTSSQLFPSRIVAWIRLPGLPVTLYKRSLITKIGECIGKVVKIDYQTETGRRGRFARMAVSVDLKKPLTSKLLINGRVQIVEYESLPTICFSCVDDVTAVAFDNQATYTSKVTHTPNAAQTPHAHHASHGPNVSHASNVTNALSSANHAQSNKIYSNSQHITKNKMTALARKPLMIPKITARSSKGSQGQSRNQSRQINVKPRVTILDRLKHSAIVLAENTNPNIIDDMNLQALRGTTKHKSIPGEPPDINQIQSSEAFSKRTEADATTSPTQRDDVMPNNCTDSQTGCGHPRFLTTFQKYLRDFKPIIAILEPRISGIELMLSSPPLFIHCCSTTCGKFSTLATIIYANPNATKRKQLWPHLRSLAGNTISPWIMIGDFNSTLTASDRMNGAISTQPCKYFQDFVYDFGIRDMGFQGLEFTWNRGLSYARLDRALCNSKWDELYPETAIHHLHRMRSDHSQFSYVLQPTLTFASLNSYFSGWLQQMISTEW</sequence>
<dbReference type="PANTHER" id="PTHR31286">
    <property type="entry name" value="GLYCINE-RICH CELL WALL STRUCTURAL PROTEIN 1.8-LIKE"/>
    <property type="match status" value="1"/>
</dbReference>
<dbReference type="PANTHER" id="PTHR31286:SF173">
    <property type="entry name" value="DUF4283 DOMAIN-CONTAINING PROTEIN"/>
    <property type="match status" value="1"/>
</dbReference>
<feature type="compositionally biased region" description="Low complexity" evidence="1">
    <location>
        <begin position="366"/>
        <end position="381"/>
    </location>
</feature>
<dbReference type="InterPro" id="IPR040256">
    <property type="entry name" value="At4g02000-like"/>
</dbReference>
<dbReference type="SUPFAM" id="SSF56219">
    <property type="entry name" value="DNase I-like"/>
    <property type="match status" value="1"/>
</dbReference>
<dbReference type="InterPro" id="IPR036691">
    <property type="entry name" value="Endo/exonu/phosph_ase_sf"/>
</dbReference>
<organism evidence="3 4">
    <name type="scientific">Hibiscus syriacus</name>
    <name type="common">Rose of Sharon</name>
    <dbReference type="NCBI Taxonomy" id="106335"/>
    <lineage>
        <taxon>Eukaryota</taxon>
        <taxon>Viridiplantae</taxon>
        <taxon>Streptophyta</taxon>
        <taxon>Embryophyta</taxon>
        <taxon>Tracheophyta</taxon>
        <taxon>Spermatophyta</taxon>
        <taxon>Magnoliopsida</taxon>
        <taxon>eudicotyledons</taxon>
        <taxon>Gunneridae</taxon>
        <taxon>Pentapetalae</taxon>
        <taxon>rosids</taxon>
        <taxon>malvids</taxon>
        <taxon>Malvales</taxon>
        <taxon>Malvaceae</taxon>
        <taxon>Malvoideae</taxon>
        <taxon>Hibiscus</taxon>
    </lineage>
</organism>
<feature type="compositionally biased region" description="Basic and acidic residues" evidence="1">
    <location>
        <begin position="1"/>
        <end position="20"/>
    </location>
</feature>
<reference evidence="3" key="1">
    <citation type="submission" date="2019-09" db="EMBL/GenBank/DDBJ databases">
        <title>Draft genome information of white flower Hibiscus syriacus.</title>
        <authorList>
            <person name="Kim Y.-M."/>
        </authorList>
    </citation>
    <scope>NUCLEOTIDE SEQUENCE [LARGE SCALE GENOMIC DNA]</scope>
    <source>
        <strain evidence="3">YM2019G1</strain>
    </source>
</reference>
<accession>A0A6A2ZP48</accession>
<feature type="region of interest" description="Disordered" evidence="1">
    <location>
        <begin position="1"/>
        <end position="36"/>
    </location>
</feature>
<proteinExistence type="predicted"/>
<dbReference type="Pfam" id="PF14111">
    <property type="entry name" value="DUF4283"/>
    <property type="match status" value="1"/>
</dbReference>
<evidence type="ECO:0000256" key="1">
    <source>
        <dbReference type="SAM" id="MobiDB-lite"/>
    </source>
</evidence>
<dbReference type="EMBL" id="VEPZ02001131">
    <property type="protein sequence ID" value="KAE8692675.1"/>
    <property type="molecule type" value="Genomic_DNA"/>
</dbReference>
<evidence type="ECO:0000313" key="3">
    <source>
        <dbReference type="EMBL" id="KAE8692675.1"/>
    </source>
</evidence>
<feature type="domain" description="DUF4283" evidence="2">
    <location>
        <begin position="105"/>
        <end position="187"/>
    </location>
</feature>
<feature type="region of interest" description="Disordered" evidence="1">
    <location>
        <begin position="365"/>
        <end position="384"/>
    </location>
</feature>
<keyword evidence="4" id="KW-1185">Reference proteome</keyword>
<dbReference type="InterPro" id="IPR025558">
    <property type="entry name" value="DUF4283"/>
</dbReference>
<gene>
    <name evidence="3" type="ORF">F3Y22_tig00110831pilonHSYRG00417</name>
</gene>